<dbReference type="InterPro" id="IPR002035">
    <property type="entry name" value="VWF_A"/>
</dbReference>
<evidence type="ECO:0000313" key="8">
    <source>
        <dbReference type="Proteomes" id="UP000296374"/>
    </source>
</evidence>
<evidence type="ECO:0000256" key="1">
    <source>
        <dbReference type="ARBA" id="ARBA00022475"/>
    </source>
</evidence>
<dbReference type="InterPro" id="IPR036465">
    <property type="entry name" value="vWFA_dom_sf"/>
</dbReference>
<feature type="domain" description="VWFA" evidence="6">
    <location>
        <begin position="86"/>
        <end position="276"/>
    </location>
</feature>
<gene>
    <name evidence="7" type="ORF">E4191_09490</name>
</gene>
<reference evidence="8" key="1">
    <citation type="submission" date="2019-03" db="EMBL/GenBank/DDBJ databases">
        <authorList>
            <person name="Li J."/>
        </authorList>
    </citation>
    <scope>NUCLEOTIDE SEQUENCE [LARGE SCALE GENOMIC DNA]</scope>
    <source>
        <strain evidence="8">2251</strain>
    </source>
</reference>
<dbReference type="AlphaFoldDB" id="A0A4P7HL28"/>
<dbReference type="EMBL" id="CP038439">
    <property type="protein sequence ID" value="QBX34918.1"/>
    <property type="molecule type" value="Genomic_DNA"/>
</dbReference>
<dbReference type="Proteomes" id="UP000296374">
    <property type="component" value="Chromosome"/>
</dbReference>
<sequence length="319" mass="33769">MSLALPWLLVLLPLPLLLRRLLPPLVQPRRALRVPAHLAPAGEAAGLPDLRDTPWLAALAWVLLVLALAGPRVERQADVIPASGRDIVLALDLSGSMEQQDFILDGQPVSRLDAVKQTARAFVAGRTGDRIGLVIFGGRAYVAAPLTYDMGAVVQAIDEAQIGISGRGTAIADGLGLAIRRLDGSEAPSRVVVLLSDGVDTSGSVPAIEAARLAAAHGLRVHTIALGPEDLESRPAARDAVDVATLRAVAEMAGGALFRVRSTPDLQAMAEALDRLEPSPGERPPLRYWQALWIWPAALAALLMAVALLDPRRLTGRRA</sequence>
<evidence type="ECO:0000259" key="6">
    <source>
        <dbReference type="PROSITE" id="PS50234"/>
    </source>
</evidence>
<dbReference type="PANTHER" id="PTHR22550">
    <property type="entry name" value="SPORE GERMINATION PROTEIN"/>
    <property type="match status" value="1"/>
</dbReference>
<dbReference type="SUPFAM" id="SSF53300">
    <property type="entry name" value="vWA-like"/>
    <property type="match status" value="1"/>
</dbReference>
<dbReference type="KEGG" id="plia:E4191_09490"/>
<accession>A0A4P7HL28</accession>
<keyword evidence="4 5" id="KW-0472">Membrane</keyword>
<dbReference type="Pfam" id="PF00092">
    <property type="entry name" value="VWA"/>
    <property type="match status" value="1"/>
</dbReference>
<dbReference type="PROSITE" id="PS50234">
    <property type="entry name" value="VWFA"/>
    <property type="match status" value="1"/>
</dbReference>
<proteinExistence type="predicted"/>
<name>A0A4P7HL28_9RHOB</name>
<protein>
    <submittedName>
        <fullName evidence="7">VWA domain-containing protein</fullName>
    </submittedName>
</protein>
<evidence type="ECO:0000256" key="3">
    <source>
        <dbReference type="ARBA" id="ARBA00022989"/>
    </source>
</evidence>
<evidence type="ECO:0000313" key="7">
    <source>
        <dbReference type="EMBL" id="QBX34918.1"/>
    </source>
</evidence>
<evidence type="ECO:0000256" key="4">
    <source>
        <dbReference type="ARBA" id="ARBA00023136"/>
    </source>
</evidence>
<feature type="transmembrane region" description="Helical" evidence="5">
    <location>
        <begin position="288"/>
        <end position="309"/>
    </location>
</feature>
<evidence type="ECO:0000256" key="2">
    <source>
        <dbReference type="ARBA" id="ARBA00022692"/>
    </source>
</evidence>
<organism evidence="7 8">
    <name type="scientific">Paracoccus liaowanqingii</name>
    <dbReference type="NCBI Taxonomy" id="2560053"/>
    <lineage>
        <taxon>Bacteria</taxon>
        <taxon>Pseudomonadati</taxon>
        <taxon>Pseudomonadota</taxon>
        <taxon>Alphaproteobacteria</taxon>
        <taxon>Rhodobacterales</taxon>
        <taxon>Paracoccaceae</taxon>
        <taxon>Paracoccus</taxon>
    </lineage>
</organism>
<dbReference type="InterPro" id="IPR050768">
    <property type="entry name" value="UPF0353/GerABKA_families"/>
</dbReference>
<dbReference type="SMART" id="SM00327">
    <property type="entry name" value="VWA"/>
    <property type="match status" value="1"/>
</dbReference>
<dbReference type="RefSeq" id="WP_135313205.1">
    <property type="nucleotide sequence ID" value="NZ_CP038439.1"/>
</dbReference>
<keyword evidence="1" id="KW-1003">Cell membrane</keyword>
<dbReference type="Gene3D" id="3.40.50.410">
    <property type="entry name" value="von Willebrand factor, type A domain"/>
    <property type="match status" value="1"/>
</dbReference>
<dbReference type="PANTHER" id="PTHR22550:SF5">
    <property type="entry name" value="LEUCINE ZIPPER PROTEIN 4"/>
    <property type="match status" value="1"/>
</dbReference>
<keyword evidence="3 5" id="KW-1133">Transmembrane helix</keyword>
<keyword evidence="2 5" id="KW-0812">Transmembrane</keyword>
<evidence type="ECO:0000256" key="5">
    <source>
        <dbReference type="SAM" id="Phobius"/>
    </source>
</evidence>